<evidence type="ECO:0000256" key="3">
    <source>
        <dbReference type="ARBA" id="ARBA00022741"/>
    </source>
</evidence>
<dbReference type="Proteomes" id="UP000236723">
    <property type="component" value="Unassembled WGS sequence"/>
</dbReference>
<dbReference type="SMART" id="SM00382">
    <property type="entry name" value="AAA"/>
    <property type="match status" value="1"/>
</dbReference>
<dbReference type="OrthoDB" id="9776369at2"/>
<dbReference type="SUPFAM" id="SSF52540">
    <property type="entry name" value="P-loop containing nucleoside triphosphate hydrolases"/>
    <property type="match status" value="1"/>
</dbReference>
<evidence type="ECO:0000256" key="1">
    <source>
        <dbReference type="ARBA" id="ARBA00005417"/>
    </source>
</evidence>
<accession>A0A1H6EA59</accession>
<keyword evidence="8" id="KW-1185">Reference proteome</keyword>
<dbReference type="InterPro" id="IPR052156">
    <property type="entry name" value="BCAA_Transport_ATP-bd_LivF"/>
</dbReference>
<gene>
    <name evidence="7" type="ORF">SAMN04489712_14015</name>
</gene>
<dbReference type="GO" id="GO:0016887">
    <property type="term" value="F:ATP hydrolysis activity"/>
    <property type="evidence" value="ECO:0007669"/>
    <property type="project" value="InterPro"/>
</dbReference>
<dbReference type="GO" id="GO:0015807">
    <property type="term" value="P:L-amino acid transport"/>
    <property type="evidence" value="ECO:0007669"/>
    <property type="project" value="TreeGrafter"/>
</dbReference>
<dbReference type="InterPro" id="IPR003593">
    <property type="entry name" value="AAA+_ATPase"/>
</dbReference>
<evidence type="ECO:0000256" key="5">
    <source>
        <dbReference type="ARBA" id="ARBA00022970"/>
    </source>
</evidence>
<keyword evidence="4 7" id="KW-0067">ATP-binding</keyword>
<protein>
    <submittedName>
        <fullName evidence="7">Branched-chain amino acid transport system ATP-binding protein</fullName>
    </submittedName>
</protein>
<dbReference type="PANTHER" id="PTHR43820:SF5">
    <property type="entry name" value="HIGH-AFFINITY BRANCHED-CHAIN AMINO ACID TRANSPORT ATP-BINDING PROTEIN"/>
    <property type="match status" value="1"/>
</dbReference>
<sequence>MTAPLSPEPVLRVRNLATGYGDLRVVWDVSLDVRPGELTVLLGRNGAGKTSTLRAVAGLNKASAGSVELAGADVTRTPAHRRVRQGLAYVQEGKRVFHRQTVEQNLVVGGYTRGMSRSALRAEAEGIYEIFPVLGDKRNVLAGDMSGGQQQMLAIGQALMAAPKVLLLDEPSGGLAPVIVGQVMEQVARLREHGIGVLLVEQALEASIRVADHIVVLDMGRVLVSVRKDDLDDIATLREAYFGRRAGHEPLRSSPDDR</sequence>
<dbReference type="PROSITE" id="PS50893">
    <property type="entry name" value="ABC_TRANSPORTER_2"/>
    <property type="match status" value="1"/>
</dbReference>
<comment type="similarity">
    <text evidence="1">Belongs to the ABC transporter superfamily.</text>
</comment>
<feature type="domain" description="ABC transporter" evidence="6">
    <location>
        <begin position="11"/>
        <end position="244"/>
    </location>
</feature>
<dbReference type="CDD" id="cd03224">
    <property type="entry name" value="ABC_TM1139_LivF_branched"/>
    <property type="match status" value="1"/>
</dbReference>
<dbReference type="InterPro" id="IPR003439">
    <property type="entry name" value="ABC_transporter-like_ATP-bd"/>
</dbReference>
<keyword evidence="5" id="KW-0029">Amino-acid transport</keyword>
<dbReference type="RefSeq" id="WP_103944684.1">
    <property type="nucleotide sequence ID" value="NZ_FNVO01000040.1"/>
</dbReference>
<dbReference type="EMBL" id="FNVO01000040">
    <property type="protein sequence ID" value="SEG93695.1"/>
    <property type="molecule type" value="Genomic_DNA"/>
</dbReference>
<reference evidence="8" key="1">
    <citation type="submission" date="2016-10" db="EMBL/GenBank/DDBJ databases">
        <authorList>
            <person name="Varghese N."/>
            <person name="Submissions S."/>
        </authorList>
    </citation>
    <scope>NUCLEOTIDE SEQUENCE [LARGE SCALE GENOMIC DNA]</scope>
    <source>
        <strain evidence="8">DSM 43163</strain>
    </source>
</reference>
<evidence type="ECO:0000313" key="7">
    <source>
        <dbReference type="EMBL" id="SEG93695.1"/>
    </source>
</evidence>
<dbReference type="InterPro" id="IPR027417">
    <property type="entry name" value="P-loop_NTPase"/>
</dbReference>
<dbReference type="InterPro" id="IPR017871">
    <property type="entry name" value="ABC_transporter-like_CS"/>
</dbReference>
<evidence type="ECO:0000313" key="8">
    <source>
        <dbReference type="Proteomes" id="UP000236723"/>
    </source>
</evidence>
<keyword evidence="3" id="KW-0547">Nucleotide-binding</keyword>
<proteinExistence type="inferred from homology"/>
<dbReference type="AlphaFoldDB" id="A0A1H6EA59"/>
<dbReference type="Gene3D" id="3.40.50.300">
    <property type="entry name" value="P-loop containing nucleotide triphosphate hydrolases"/>
    <property type="match status" value="1"/>
</dbReference>
<dbReference type="Pfam" id="PF00005">
    <property type="entry name" value="ABC_tran"/>
    <property type="match status" value="1"/>
</dbReference>
<keyword evidence="2" id="KW-0813">Transport</keyword>
<name>A0A1H6EA59_9ACTN</name>
<evidence type="ECO:0000256" key="2">
    <source>
        <dbReference type="ARBA" id="ARBA00022448"/>
    </source>
</evidence>
<dbReference type="GO" id="GO:0015658">
    <property type="term" value="F:branched-chain amino acid transmembrane transporter activity"/>
    <property type="evidence" value="ECO:0007669"/>
    <property type="project" value="TreeGrafter"/>
</dbReference>
<dbReference type="GO" id="GO:0005524">
    <property type="term" value="F:ATP binding"/>
    <property type="evidence" value="ECO:0007669"/>
    <property type="project" value="UniProtKB-KW"/>
</dbReference>
<evidence type="ECO:0000259" key="6">
    <source>
        <dbReference type="PROSITE" id="PS50893"/>
    </source>
</evidence>
<dbReference type="PANTHER" id="PTHR43820">
    <property type="entry name" value="HIGH-AFFINITY BRANCHED-CHAIN AMINO ACID TRANSPORT ATP-BINDING PROTEIN LIVF"/>
    <property type="match status" value="1"/>
</dbReference>
<organism evidence="7 8">
    <name type="scientific">Thermomonospora echinospora</name>
    <dbReference type="NCBI Taxonomy" id="1992"/>
    <lineage>
        <taxon>Bacteria</taxon>
        <taxon>Bacillati</taxon>
        <taxon>Actinomycetota</taxon>
        <taxon>Actinomycetes</taxon>
        <taxon>Streptosporangiales</taxon>
        <taxon>Thermomonosporaceae</taxon>
        <taxon>Thermomonospora</taxon>
    </lineage>
</organism>
<dbReference type="PROSITE" id="PS00211">
    <property type="entry name" value="ABC_TRANSPORTER_1"/>
    <property type="match status" value="1"/>
</dbReference>
<evidence type="ECO:0000256" key="4">
    <source>
        <dbReference type="ARBA" id="ARBA00022840"/>
    </source>
</evidence>